<dbReference type="InterPro" id="IPR003593">
    <property type="entry name" value="AAA+_ATPase"/>
</dbReference>
<dbReference type="PANTHER" id="PTHR32039:SF7">
    <property type="entry name" value="COMPETENCE PROTEIN COMM"/>
    <property type="match status" value="1"/>
</dbReference>
<dbReference type="InterPro" id="IPR000523">
    <property type="entry name" value="Mg_chelatse_chII-like_cat_dom"/>
</dbReference>
<evidence type="ECO:0000256" key="3">
    <source>
        <dbReference type="ARBA" id="ARBA00022840"/>
    </source>
</evidence>
<dbReference type="Gene3D" id="3.40.50.300">
    <property type="entry name" value="P-loop containing nucleotide triphosphate hydrolases"/>
    <property type="match status" value="1"/>
</dbReference>
<dbReference type="InterPro" id="IPR025158">
    <property type="entry name" value="Mg_chelat-rel_C"/>
</dbReference>
<keyword evidence="2" id="KW-0547">Nucleotide-binding</keyword>
<dbReference type="STRING" id="1797737.A2196_02225"/>
<organism evidence="5 6">
    <name type="scientific">Candidatus Curtissbacteria bacterium RIFOXYA1_FULL_41_14</name>
    <dbReference type="NCBI Taxonomy" id="1797737"/>
    <lineage>
        <taxon>Bacteria</taxon>
        <taxon>Candidatus Curtissiibacteriota</taxon>
    </lineage>
</organism>
<dbReference type="InterPro" id="IPR020568">
    <property type="entry name" value="Ribosomal_Su5_D2-typ_SF"/>
</dbReference>
<protein>
    <submittedName>
        <fullName evidence="5">Magnesium chelatase</fullName>
    </submittedName>
</protein>
<dbReference type="Pfam" id="PF13335">
    <property type="entry name" value="Mg_chelatase_C"/>
    <property type="match status" value="1"/>
</dbReference>
<dbReference type="SMART" id="SM00382">
    <property type="entry name" value="AAA"/>
    <property type="match status" value="1"/>
</dbReference>
<evidence type="ECO:0000256" key="1">
    <source>
        <dbReference type="ARBA" id="ARBA00006354"/>
    </source>
</evidence>
<evidence type="ECO:0000259" key="4">
    <source>
        <dbReference type="PROSITE" id="PS50051"/>
    </source>
</evidence>
<dbReference type="InterPro" id="IPR045006">
    <property type="entry name" value="CHLI-like"/>
</dbReference>
<accession>A0A1F5HC75</accession>
<gene>
    <name evidence="5" type="ORF">A2196_02225</name>
</gene>
<feature type="domain" description="MCM C-terminal AAA(+) ATPase" evidence="4">
    <location>
        <begin position="300"/>
        <end position="358"/>
    </location>
</feature>
<name>A0A1F5HC75_9BACT</name>
<dbReference type="PROSITE" id="PS50051">
    <property type="entry name" value="MCM_2"/>
    <property type="match status" value="1"/>
</dbReference>
<dbReference type="GO" id="GO:0003677">
    <property type="term" value="F:DNA binding"/>
    <property type="evidence" value="ECO:0007669"/>
    <property type="project" value="InterPro"/>
</dbReference>
<dbReference type="InterPro" id="IPR014721">
    <property type="entry name" value="Ribsml_uS5_D2-typ_fold_subgr"/>
</dbReference>
<reference evidence="5 6" key="1">
    <citation type="journal article" date="2016" name="Nat. Commun.">
        <title>Thousands of microbial genomes shed light on interconnected biogeochemical processes in an aquifer system.</title>
        <authorList>
            <person name="Anantharaman K."/>
            <person name="Brown C.T."/>
            <person name="Hug L.A."/>
            <person name="Sharon I."/>
            <person name="Castelle C.J."/>
            <person name="Probst A.J."/>
            <person name="Thomas B.C."/>
            <person name="Singh A."/>
            <person name="Wilkins M.J."/>
            <person name="Karaoz U."/>
            <person name="Brodie E.L."/>
            <person name="Williams K.H."/>
            <person name="Hubbard S.S."/>
            <person name="Banfield J.F."/>
        </authorList>
    </citation>
    <scope>NUCLEOTIDE SEQUENCE [LARGE SCALE GENOMIC DNA]</scope>
</reference>
<dbReference type="InterPro" id="IPR027417">
    <property type="entry name" value="P-loop_NTPase"/>
</dbReference>
<dbReference type="InterPro" id="IPR004482">
    <property type="entry name" value="Mg_chelat-rel"/>
</dbReference>
<dbReference type="GO" id="GO:0005524">
    <property type="term" value="F:ATP binding"/>
    <property type="evidence" value="ECO:0007669"/>
    <property type="project" value="UniProtKB-KW"/>
</dbReference>
<dbReference type="Gene3D" id="3.30.230.10">
    <property type="match status" value="1"/>
</dbReference>
<comment type="caution">
    <text evidence="5">The sequence shown here is derived from an EMBL/GenBank/DDBJ whole genome shotgun (WGS) entry which is preliminary data.</text>
</comment>
<dbReference type="Pfam" id="PF13541">
    <property type="entry name" value="ChlI"/>
    <property type="match status" value="1"/>
</dbReference>
<evidence type="ECO:0000256" key="2">
    <source>
        <dbReference type="ARBA" id="ARBA00022741"/>
    </source>
</evidence>
<dbReference type="CDD" id="cd00009">
    <property type="entry name" value="AAA"/>
    <property type="match status" value="1"/>
</dbReference>
<dbReference type="SUPFAM" id="SSF52540">
    <property type="entry name" value="P-loop containing nucleoside triphosphate hydrolases"/>
    <property type="match status" value="1"/>
</dbReference>
<proteinExistence type="inferred from homology"/>
<evidence type="ECO:0000313" key="5">
    <source>
        <dbReference type="EMBL" id="OGE01679.1"/>
    </source>
</evidence>
<comment type="similarity">
    <text evidence="1">Belongs to the Mg-chelatase subunits D/I family. ComM subfamily.</text>
</comment>
<dbReference type="NCBIfam" id="TIGR00368">
    <property type="entry name" value="YifB family Mg chelatase-like AAA ATPase"/>
    <property type="match status" value="1"/>
</dbReference>
<evidence type="ECO:0000313" key="6">
    <source>
        <dbReference type="Proteomes" id="UP000176751"/>
    </source>
</evidence>
<keyword evidence="3" id="KW-0067">ATP-binding</keyword>
<dbReference type="PRINTS" id="PR01657">
    <property type="entry name" value="MCMFAMILY"/>
</dbReference>
<dbReference type="EMBL" id="MFCA01000025">
    <property type="protein sequence ID" value="OGE01679.1"/>
    <property type="molecule type" value="Genomic_DNA"/>
</dbReference>
<dbReference type="Proteomes" id="UP000176751">
    <property type="component" value="Unassembled WGS sequence"/>
</dbReference>
<dbReference type="PANTHER" id="PTHR32039">
    <property type="entry name" value="MAGNESIUM-CHELATASE SUBUNIT CHLI"/>
    <property type="match status" value="1"/>
</dbReference>
<sequence>MLAKITSAAVIGLDAVPITVEVDIAAMGLPSFTIVGLPDKAVEESKERVRAAIKNSGADFPPKRITVNLAPADLPKEGPAYDLPIALGILMASEQLTPSSLSNSIFLGELSLDGSLRRIWGILPCAIMARDKKFQNIFLPYDNLEEAQVVDKLKIFPVKSLRQLFDHFATSHLPQVNQKQIPTAKFKKQKYSNIQDGEYDFENIRGQESAKRALEIAAAGAHNLLMKGPPGAGKTLMARSFATILPRLTFEESLEVTKIYSVANLLNQDNPIIIIRPFRSPHHTTSNIGLIGGGNVPRPGEISLANRGVLFLDEFPEFPRHVLEALRQPMEDGYVTISRAAGSVKFPCRFTLVAASNPCPCGFFGDETRNCTCMPHMITCYQKRISGPILDRIDMHISVPAVKVEKLTKEFKAESSSIIQKRVQKARDFQLKRFKGLRITSNAEMNNKQLKQFCNLDDQSILLLKQAISKLNLSARAFHRVIKIARTIADLEGSTQIKSNHVAEALQYRPSSTE</sequence>
<dbReference type="InterPro" id="IPR001208">
    <property type="entry name" value="MCM_dom"/>
</dbReference>
<dbReference type="SUPFAM" id="SSF54211">
    <property type="entry name" value="Ribosomal protein S5 domain 2-like"/>
    <property type="match status" value="1"/>
</dbReference>
<dbReference type="Pfam" id="PF01078">
    <property type="entry name" value="Mg_chelatase"/>
    <property type="match status" value="1"/>
</dbReference>
<dbReference type="AlphaFoldDB" id="A0A1F5HC75"/>